<dbReference type="GO" id="GO:0016747">
    <property type="term" value="F:acyltransferase activity, transferring groups other than amino-acyl groups"/>
    <property type="evidence" value="ECO:0007669"/>
    <property type="project" value="InterPro"/>
</dbReference>
<dbReference type="Pfam" id="PF00583">
    <property type="entry name" value="Acetyltransf_1"/>
    <property type="match status" value="1"/>
</dbReference>
<dbReference type="Proteomes" id="UP000008141">
    <property type="component" value="Unassembled WGS sequence"/>
</dbReference>
<dbReference type="EMBL" id="GL433856">
    <property type="protein sequence ID" value="EFN52502.1"/>
    <property type="molecule type" value="Genomic_DNA"/>
</dbReference>
<sequence>MFVLRAASSSIQDVQLDGYTLTVHQGRLPEPIAVSKLLARAFAASAGEDGDEGGASPLAGAALVPFQLKLLAALQWRGSTLGRSFIAVAATEAGSQELAGVANVSAGMALADADTHQLELGPGQAAATISNMAVAERHRRRGLGRRLLAACEHAAQHLLAPPATLCALTVYSSNEAAIALYESSGYQIESSWVDPRWAESAERGRVAFGRRQLMVKRTLGVEEAAAAAEEAAGAARLL</sequence>
<dbReference type="PANTHER" id="PTHR43420">
    <property type="entry name" value="ACETYLTRANSFERASE"/>
    <property type="match status" value="1"/>
</dbReference>
<evidence type="ECO:0000256" key="1">
    <source>
        <dbReference type="ARBA" id="ARBA00022679"/>
    </source>
</evidence>
<proteinExistence type="predicted"/>
<dbReference type="Gene3D" id="3.40.630.30">
    <property type="match status" value="1"/>
</dbReference>
<dbReference type="InParanoid" id="E1ZNV1"/>
<evidence type="ECO:0000313" key="5">
    <source>
        <dbReference type="Proteomes" id="UP000008141"/>
    </source>
</evidence>
<dbReference type="PANTHER" id="PTHR43420:SF12">
    <property type="entry name" value="N-ACETYLTRANSFERASE DOMAIN-CONTAINING PROTEIN"/>
    <property type="match status" value="1"/>
</dbReference>
<dbReference type="OrthoDB" id="544465at2759"/>
<dbReference type="SUPFAM" id="SSF55729">
    <property type="entry name" value="Acyl-CoA N-acyltransferases (Nat)"/>
    <property type="match status" value="1"/>
</dbReference>
<keyword evidence="5" id="KW-1185">Reference proteome</keyword>
<evidence type="ECO:0000259" key="3">
    <source>
        <dbReference type="PROSITE" id="PS51186"/>
    </source>
</evidence>
<evidence type="ECO:0000313" key="4">
    <source>
        <dbReference type="EMBL" id="EFN52502.1"/>
    </source>
</evidence>
<dbReference type="InterPro" id="IPR016181">
    <property type="entry name" value="Acyl_CoA_acyltransferase"/>
</dbReference>
<dbReference type="GeneID" id="17351839"/>
<dbReference type="InterPro" id="IPR000182">
    <property type="entry name" value="GNAT_dom"/>
</dbReference>
<name>E1ZNV1_CHLVA</name>
<keyword evidence="1" id="KW-0808">Transferase</keyword>
<gene>
    <name evidence="4" type="ORF">CHLNCDRAFT_138884</name>
</gene>
<dbReference type="InterPro" id="IPR050680">
    <property type="entry name" value="YpeA/RimI_acetyltransf"/>
</dbReference>
<feature type="domain" description="N-acetyltransferase" evidence="3">
    <location>
        <begin position="61"/>
        <end position="215"/>
    </location>
</feature>
<dbReference type="KEGG" id="cvr:CHLNCDRAFT_138884"/>
<dbReference type="RefSeq" id="XP_005844604.1">
    <property type="nucleotide sequence ID" value="XM_005844542.1"/>
</dbReference>
<reference evidence="4 5" key="1">
    <citation type="journal article" date="2010" name="Plant Cell">
        <title>The Chlorella variabilis NC64A genome reveals adaptation to photosymbiosis, coevolution with viruses, and cryptic sex.</title>
        <authorList>
            <person name="Blanc G."/>
            <person name="Duncan G."/>
            <person name="Agarkova I."/>
            <person name="Borodovsky M."/>
            <person name="Gurnon J."/>
            <person name="Kuo A."/>
            <person name="Lindquist E."/>
            <person name="Lucas S."/>
            <person name="Pangilinan J."/>
            <person name="Polle J."/>
            <person name="Salamov A."/>
            <person name="Terry A."/>
            <person name="Yamada T."/>
            <person name="Dunigan D.D."/>
            <person name="Grigoriev I.V."/>
            <person name="Claverie J.M."/>
            <person name="Van Etten J.L."/>
        </authorList>
    </citation>
    <scope>NUCLEOTIDE SEQUENCE [LARGE SCALE GENOMIC DNA]</scope>
    <source>
        <strain evidence="4 5">NC64A</strain>
    </source>
</reference>
<accession>E1ZNV1</accession>
<dbReference type="AlphaFoldDB" id="E1ZNV1"/>
<organism evidence="5">
    <name type="scientific">Chlorella variabilis</name>
    <name type="common">Green alga</name>
    <dbReference type="NCBI Taxonomy" id="554065"/>
    <lineage>
        <taxon>Eukaryota</taxon>
        <taxon>Viridiplantae</taxon>
        <taxon>Chlorophyta</taxon>
        <taxon>core chlorophytes</taxon>
        <taxon>Trebouxiophyceae</taxon>
        <taxon>Chlorellales</taxon>
        <taxon>Chlorellaceae</taxon>
        <taxon>Chlorella clade</taxon>
        <taxon>Chlorella</taxon>
    </lineage>
</organism>
<evidence type="ECO:0000256" key="2">
    <source>
        <dbReference type="ARBA" id="ARBA00023315"/>
    </source>
</evidence>
<keyword evidence="2" id="KW-0012">Acyltransferase</keyword>
<dbReference type="PROSITE" id="PS51186">
    <property type="entry name" value="GNAT"/>
    <property type="match status" value="1"/>
</dbReference>
<protein>
    <recommendedName>
        <fullName evidence="3">N-acetyltransferase domain-containing protein</fullName>
    </recommendedName>
</protein>